<accession>A0ABQ2QE61</accession>
<evidence type="ECO:0000256" key="1">
    <source>
        <dbReference type="SAM" id="SignalP"/>
    </source>
</evidence>
<organism evidence="3 4">
    <name type="scientific">Shewanella ulleungensis</name>
    <dbReference type="NCBI Taxonomy" id="2282699"/>
    <lineage>
        <taxon>Bacteria</taxon>
        <taxon>Pseudomonadati</taxon>
        <taxon>Pseudomonadota</taxon>
        <taxon>Gammaproteobacteria</taxon>
        <taxon>Alteromonadales</taxon>
        <taxon>Shewanellaceae</taxon>
        <taxon>Shewanella</taxon>
    </lineage>
</organism>
<evidence type="ECO:0000313" key="3">
    <source>
        <dbReference type="EMBL" id="GGP74772.1"/>
    </source>
</evidence>
<proteinExistence type="predicted"/>
<feature type="domain" description="Alginate lyase 2" evidence="2">
    <location>
        <begin position="53"/>
        <end position="353"/>
    </location>
</feature>
<evidence type="ECO:0000313" key="4">
    <source>
        <dbReference type="Proteomes" id="UP000654004"/>
    </source>
</evidence>
<name>A0ABQ2QE61_9GAMM</name>
<dbReference type="SUPFAM" id="SSF49899">
    <property type="entry name" value="Concanavalin A-like lectins/glucanases"/>
    <property type="match status" value="1"/>
</dbReference>
<reference evidence="4" key="1">
    <citation type="journal article" date="2019" name="Int. J. Syst. Evol. Microbiol.">
        <title>The Global Catalogue of Microorganisms (GCM) 10K type strain sequencing project: providing services to taxonomists for standard genome sequencing and annotation.</title>
        <authorList>
            <consortium name="The Broad Institute Genomics Platform"/>
            <consortium name="The Broad Institute Genome Sequencing Center for Infectious Disease"/>
            <person name="Wu L."/>
            <person name="Ma J."/>
        </authorList>
    </citation>
    <scope>NUCLEOTIDE SEQUENCE [LARGE SCALE GENOMIC DNA]</scope>
    <source>
        <strain evidence="4">JCM 32305</strain>
    </source>
</reference>
<dbReference type="EMBL" id="BMQW01000001">
    <property type="protein sequence ID" value="GGP74772.1"/>
    <property type="molecule type" value="Genomic_DNA"/>
</dbReference>
<dbReference type="InterPro" id="IPR013320">
    <property type="entry name" value="ConA-like_dom_sf"/>
</dbReference>
<dbReference type="RefSeq" id="WP_188952732.1">
    <property type="nucleotide sequence ID" value="NZ_BMQW01000001.1"/>
</dbReference>
<comment type="caution">
    <text evidence="3">The sequence shown here is derived from an EMBL/GenBank/DDBJ whole genome shotgun (WGS) entry which is preliminary data.</text>
</comment>
<sequence length="354" mass="39200">MRRLTYGKLTSISIIGLTLLPLANAADLENELAQYKSQLSATLSQQKAPSQNFDLTKWKINLPVPDHRPSRLGDVMEINATQLNDVARPFTDYFWFYTDPLTGAMVMKSPNTAPTTANSKNARSELRAMLSSNDNVTPSDPSNNFAIAANPQRAKYGAIGGQLSATVAVDWVSTNGDDSKFPSHSVVVGQIHGAKTEPLKIYYRKLPAHDTGSLFWNYEVTPKDVSQRYDVPHLIWGETNLTAKDLAPKDGIKLGELFSYDIHVEQNIMTLTFIKHPGTRFSQTKTFTTDLSKGLPGHPKDVGFANDTMYFKAGAYNQCNQGKEHPIWGTACNNDGVEAGDYTQVSFYRLSLKQ</sequence>
<feature type="signal peptide" evidence="1">
    <location>
        <begin position="1"/>
        <end position="25"/>
    </location>
</feature>
<feature type="chain" id="PRO_5046338098" description="Alginate lyase 2 domain-containing protein" evidence="1">
    <location>
        <begin position="26"/>
        <end position="354"/>
    </location>
</feature>
<evidence type="ECO:0000259" key="2">
    <source>
        <dbReference type="Pfam" id="PF08787"/>
    </source>
</evidence>
<dbReference type="Pfam" id="PF08787">
    <property type="entry name" value="Alginate_lyase2"/>
    <property type="match status" value="1"/>
</dbReference>
<keyword evidence="4" id="KW-1185">Reference proteome</keyword>
<dbReference type="Proteomes" id="UP000654004">
    <property type="component" value="Unassembled WGS sequence"/>
</dbReference>
<keyword evidence="1" id="KW-0732">Signal</keyword>
<gene>
    <name evidence="3" type="ORF">GCM10009410_03340</name>
</gene>
<protein>
    <recommendedName>
        <fullName evidence="2">Alginate lyase 2 domain-containing protein</fullName>
    </recommendedName>
</protein>
<dbReference type="InterPro" id="IPR014895">
    <property type="entry name" value="Alginate_lyase_2"/>
</dbReference>
<dbReference type="Gene3D" id="2.60.120.200">
    <property type="match status" value="1"/>
</dbReference>